<reference evidence="4" key="1">
    <citation type="journal article" date="2019" name="Int. J. Syst. Evol. Microbiol.">
        <title>The Global Catalogue of Microorganisms (GCM) 10K type strain sequencing project: providing services to taxonomists for standard genome sequencing and annotation.</title>
        <authorList>
            <consortium name="The Broad Institute Genomics Platform"/>
            <consortium name="The Broad Institute Genome Sequencing Center for Infectious Disease"/>
            <person name="Wu L."/>
            <person name="Ma J."/>
        </authorList>
    </citation>
    <scope>NUCLEOTIDE SEQUENCE [LARGE SCALE GENOMIC DNA]</scope>
    <source>
        <strain evidence="4">CGMCC 4.1621</strain>
    </source>
</reference>
<dbReference type="PANTHER" id="PTHR19328">
    <property type="entry name" value="HEDGEHOG-INTERACTING PROTEIN"/>
    <property type="match status" value="1"/>
</dbReference>
<feature type="region of interest" description="Disordered" evidence="1">
    <location>
        <begin position="19"/>
        <end position="45"/>
    </location>
</feature>
<dbReference type="InterPro" id="IPR011041">
    <property type="entry name" value="Quinoprot_gluc/sorb_DH_b-prop"/>
</dbReference>
<keyword evidence="4" id="KW-1185">Reference proteome</keyword>
<evidence type="ECO:0000256" key="1">
    <source>
        <dbReference type="SAM" id="MobiDB-lite"/>
    </source>
</evidence>
<name>A0ABW2EJP3_9BACI</name>
<dbReference type="SUPFAM" id="SSF50952">
    <property type="entry name" value="Soluble quinoprotein glucose dehydrogenase"/>
    <property type="match status" value="1"/>
</dbReference>
<feature type="domain" description="Glucose/Sorbosone dehydrogenase" evidence="2">
    <location>
        <begin position="47"/>
        <end position="339"/>
    </location>
</feature>
<feature type="compositionally biased region" description="Acidic residues" evidence="1">
    <location>
        <begin position="27"/>
        <end position="41"/>
    </location>
</feature>
<feature type="compositionally biased region" description="Basic and acidic residues" evidence="1">
    <location>
        <begin position="340"/>
        <end position="354"/>
    </location>
</feature>
<dbReference type="PANTHER" id="PTHR19328:SF13">
    <property type="entry name" value="HIPL1 PROTEIN"/>
    <property type="match status" value="1"/>
</dbReference>
<proteinExistence type="predicted"/>
<evidence type="ECO:0000313" key="3">
    <source>
        <dbReference type="EMBL" id="MFC7062502.1"/>
    </source>
</evidence>
<dbReference type="InterPro" id="IPR011042">
    <property type="entry name" value="6-blade_b-propeller_TolB-like"/>
</dbReference>
<dbReference type="Pfam" id="PF07995">
    <property type="entry name" value="GSDH"/>
    <property type="match status" value="1"/>
</dbReference>
<accession>A0ABW2EJP3</accession>
<dbReference type="InterPro" id="IPR012938">
    <property type="entry name" value="Glc/Sorbosone_DH"/>
</dbReference>
<dbReference type="Gene3D" id="2.120.10.30">
    <property type="entry name" value="TolB, C-terminal domain"/>
    <property type="match status" value="1"/>
</dbReference>
<dbReference type="EMBL" id="JBHSZV010000028">
    <property type="protein sequence ID" value="MFC7062502.1"/>
    <property type="molecule type" value="Genomic_DNA"/>
</dbReference>
<dbReference type="RefSeq" id="WP_204710326.1">
    <property type="nucleotide sequence ID" value="NZ_JBHSZV010000028.1"/>
</dbReference>
<evidence type="ECO:0000259" key="2">
    <source>
        <dbReference type="Pfam" id="PF07995"/>
    </source>
</evidence>
<organism evidence="3 4">
    <name type="scientific">Halobacillus seohaensis</name>
    <dbReference type="NCBI Taxonomy" id="447421"/>
    <lineage>
        <taxon>Bacteria</taxon>
        <taxon>Bacillati</taxon>
        <taxon>Bacillota</taxon>
        <taxon>Bacilli</taxon>
        <taxon>Bacillales</taxon>
        <taxon>Bacillaceae</taxon>
        <taxon>Halobacillus</taxon>
    </lineage>
</organism>
<dbReference type="PROSITE" id="PS51257">
    <property type="entry name" value="PROKAR_LIPOPROTEIN"/>
    <property type="match status" value="1"/>
</dbReference>
<comment type="caution">
    <text evidence="3">The sequence shown here is derived from an EMBL/GenBank/DDBJ whole genome shotgun (WGS) entry which is preliminary data.</text>
</comment>
<gene>
    <name evidence="3" type="ORF">ACFQIC_11600</name>
</gene>
<protein>
    <submittedName>
        <fullName evidence="3">PQQ-dependent sugar dehydrogenase</fullName>
    </submittedName>
</protein>
<evidence type="ECO:0000313" key="4">
    <source>
        <dbReference type="Proteomes" id="UP001596410"/>
    </source>
</evidence>
<dbReference type="Proteomes" id="UP001596410">
    <property type="component" value="Unassembled WGS sequence"/>
</dbReference>
<sequence length="354" mass="39849">MKNLVWILILLVVACQETEEGGPNLQPEEEGNESDSQEEFTELTTSLESPWDIENSGDTIFISEREGTIARIEEGEDLEREPVETEKNITQIGEGGLLGLKLHPGFATNQHAFGYHTYEEEGEVYNRLIKLEYKDGQWLEIEALLEKIPGNNYHNGGRVEIGPDKLIYITTGDAQNESLAQNKESLAGKILRLDFNGDIPEDNPNQNSYVYSYGHRNPQGLGWSEQGELFASEHGPSNHDEINKIEPDQNYGWPIIVGEESSEGMQEPLFQTGNDTWAPSGLLVYDDHLYVATLTGQSIRTLDQLGENPQVVTDQYGRVRDVETIDESIYFITNNTDGRGNPDSKDDRLIRYKP</sequence>
<feature type="region of interest" description="Disordered" evidence="1">
    <location>
        <begin position="335"/>
        <end position="354"/>
    </location>
</feature>